<proteinExistence type="predicted"/>
<evidence type="ECO:0000313" key="1">
    <source>
        <dbReference type="EMBL" id="DAD66686.1"/>
    </source>
</evidence>
<name>A0A8S5L9V7_9CAUD</name>
<sequence length="159" mass="19000">MIKKIVKHHSKHITDEIYTDFYKCPYCKSGSIQEHYKFCPMCGKEIEFQSSREYERELLNRIISRIKYRLYNYFTLIKQENGTFKLLDKHGDDGKELSKLAKTVIAHILLSFTEKKVYKPPFTHPILYNEVNFKFDSVAKVKANLIFKEFIAEYKEKLK</sequence>
<dbReference type="EMBL" id="BK014662">
    <property type="protein sequence ID" value="DAD66686.1"/>
    <property type="molecule type" value="Genomic_DNA"/>
</dbReference>
<organism evidence="1">
    <name type="scientific">Myoviridae sp. ctPuP5</name>
    <dbReference type="NCBI Taxonomy" id="2823543"/>
    <lineage>
        <taxon>Viruses</taxon>
        <taxon>Duplodnaviria</taxon>
        <taxon>Heunggongvirae</taxon>
        <taxon>Uroviricota</taxon>
        <taxon>Caudoviricetes</taxon>
    </lineage>
</organism>
<protein>
    <submittedName>
        <fullName evidence="1">Transcription initiation factor IIE, alpha finger</fullName>
    </submittedName>
</protein>
<reference evidence="1" key="1">
    <citation type="journal article" date="2021" name="Proc. Natl. Acad. Sci. U.S.A.">
        <title>A Catalog of Tens of Thousands of Viruses from Human Metagenomes Reveals Hidden Associations with Chronic Diseases.</title>
        <authorList>
            <person name="Tisza M.J."/>
            <person name="Buck C.B."/>
        </authorList>
    </citation>
    <scope>NUCLEOTIDE SEQUENCE</scope>
    <source>
        <strain evidence="1">CtPuP5</strain>
    </source>
</reference>
<accession>A0A8S5L9V7</accession>